<name>A0ABM0XMP8_CAMSA</name>
<reference evidence="2" key="2">
    <citation type="submission" date="2025-08" db="UniProtKB">
        <authorList>
            <consortium name="RefSeq"/>
        </authorList>
    </citation>
    <scope>IDENTIFICATION</scope>
    <source>
        <tissue evidence="2">Leaf</tissue>
    </source>
</reference>
<sequence>MCLALLGRKPIKEKVSSFLCARLVFFVFGLSHPSDLAMFVNRRNPKKKIKAIQKAIDGFNKGLEGVRQLETYYLDQAARDLEKASLYGEKDKSFYLQLRESSLQDAKYYTDFQLRYLEEIASLQTLQNREIEALQHGASTKQKTWLHFCLFF</sequence>
<gene>
    <name evidence="2" type="primary">LOC104766089</name>
</gene>
<accession>A0ABM0XMP8</accession>
<evidence type="ECO:0000313" key="2">
    <source>
        <dbReference type="RefSeq" id="XP_010488208.1"/>
    </source>
</evidence>
<organism evidence="1 2">
    <name type="scientific">Camelina sativa</name>
    <name type="common">False flax</name>
    <name type="synonym">Myagrum sativum</name>
    <dbReference type="NCBI Taxonomy" id="90675"/>
    <lineage>
        <taxon>Eukaryota</taxon>
        <taxon>Viridiplantae</taxon>
        <taxon>Streptophyta</taxon>
        <taxon>Embryophyta</taxon>
        <taxon>Tracheophyta</taxon>
        <taxon>Spermatophyta</taxon>
        <taxon>Magnoliopsida</taxon>
        <taxon>eudicotyledons</taxon>
        <taxon>Gunneridae</taxon>
        <taxon>Pentapetalae</taxon>
        <taxon>rosids</taxon>
        <taxon>malvids</taxon>
        <taxon>Brassicales</taxon>
        <taxon>Brassicaceae</taxon>
        <taxon>Camelineae</taxon>
        <taxon>Camelina</taxon>
    </lineage>
</organism>
<protein>
    <submittedName>
        <fullName evidence="2">Uncharacterized protein LOC104766089</fullName>
    </submittedName>
</protein>
<evidence type="ECO:0000313" key="1">
    <source>
        <dbReference type="Proteomes" id="UP000694864"/>
    </source>
</evidence>
<proteinExistence type="predicted"/>
<dbReference type="Proteomes" id="UP000694864">
    <property type="component" value="Chromosome 19"/>
</dbReference>
<dbReference type="GeneID" id="104766089"/>
<dbReference type="RefSeq" id="XP_010488208.1">
    <property type="nucleotide sequence ID" value="XM_010489906.2"/>
</dbReference>
<reference evidence="1" key="1">
    <citation type="journal article" date="2014" name="Nat. Commun.">
        <title>The emerging biofuel crop Camelina sativa retains a highly undifferentiated hexaploid genome structure.</title>
        <authorList>
            <person name="Kagale S."/>
            <person name="Koh C."/>
            <person name="Nixon J."/>
            <person name="Bollina V."/>
            <person name="Clarke W.E."/>
            <person name="Tuteja R."/>
            <person name="Spillane C."/>
            <person name="Robinson S.J."/>
            <person name="Links M.G."/>
            <person name="Clarke C."/>
            <person name="Higgins E.E."/>
            <person name="Huebert T."/>
            <person name="Sharpe A.G."/>
            <person name="Parkin I.A."/>
        </authorList>
    </citation>
    <scope>NUCLEOTIDE SEQUENCE [LARGE SCALE GENOMIC DNA]</scope>
    <source>
        <strain evidence="1">cv. DH55</strain>
    </source>
</reference>
<keyword evidence="1" id="KW-1185">Reference proteome</keyword>